<sequence>MSSKLGIKKQFLQRREEKLNSASHGLGAFFAVVGMFALLSKNSEKTNFATFGVLVYSFTLITMFFVSSAYHATKNPKTKRVLRIVDHINIYFLIAGTYTPVALITLYYGNGWTIFYIVWSIAIAGTFFKLFYTGKLEFVSLLLYVAMGWLIVLDFDNLMNYTSYRGIWLLFLGGIFYTLGIFFYAFQRIQYNHFIWHLFVLAGALCHWLFIYCEVV</sequence>
<dbReference type="EMBL" id="JBHFPV010000008">
    <property type="protein sequence ID" value="MFH6605169.1"/>
    <property type="molecule type" value="Genomic_DNA"/>
</dbReference>
<proteinExistence type="predicted"/>
<accession>A0ACC7LPE8</accession>
<gene>
    <name evidence="1" type="ORF">ACEZ3G_16915</name>
</gene>
<evidence type="ECO:0000313" key="1">
    <source>
        <dbReference type="EMBL" id="MFH6605169.1"/>
    </source>
</evidence>
<dbReference type="Proteomes" id="UP001595191">
    <property type="component" value="Unassembled WGS sequence"/>
</dbReference>
<comment type="caution">
    <text evidence="1">The sequence shown here is derived from an EMBL/GenBank/DDBJ whole genome shotgun (WGS) entry which is preliminary data.</text>
</comment>
<keyword evidence="2" id="KW-1185">Reference proteome</keyword>
<protein>
    <submittedName>
        <fullName evidence="1">Hemolysin III family protein</fullName>
    </submittedName>
</protein>
<organism evidence="1 2">
    <name type="scientific">Meishania litoralis</name>
    <dbReference type="NCBI Taxonomy" id="3434685"/>
    <lineage>
        <taxon>Bacteria</taxon>
        <taxon>Pseudomonadati</taxon>
        <taxon>Bacteroidota</taxon>
        <taxon>Flavobacteriia</taxon>
        <taxon>Flavobacteriales</taxon>
        <taxon>Flavobacteriaceae</taxon>
        <taxon>Meishania</taxon>
    </lineage>
</organism>
<reference evidence="1" key="1">
    <citation type="submission" date="2024-09" db="EMBL/GenBank/DDBJ databases">
        <authorList>
            <person name="Liu J."/>
        </authorList>
    </citation>
    <scope>NUCLEOTIDE SEQUENCE</scope>
    <source>
        <strain evidence="1">NBU2967</strain>
    </source>
</reference>
<evidence type="ECO:0000313" key="2">
    <source>
        <dbReference type="Proteomes" id="UP001595191"/>
    </source>
</evidence>
<name>A0ACC7LPE8_9FLAO</name>